<dbReference type="AlphaFoldDB" id="A0AA35CL53"/>
<dbReference type="Proteomes" id="UP001163687">
    <property type="component" value="Chromosome"/>
</dbReference>
<dbReference type="KEGG" id="cmic:caldi_16240"/>
<gene>
    <name evidence="1" type="ORF">caldi_16240</name>
</gene>
<accession>A0AA35CL53</accession>
<sequence>MEQLRNLRWRWVAGSLVATLALLLAASWGLRAVTREEPLQGFLRSQPEVLGYSEDTVAGTRVLRVELRDVPDLSRTYRHLYEGVARILGGEPFRLEVADRRSPALEEAFYRINPLLQEALATGRYGDLVDRVEERARALGLDRARVFIDPDRLYLQLHEGSDYLYAVLPRPDGPAGRR</sequence>
<name>A0AA35CL53_9FIRM</name>
<protein>
    <submittedName>
        <fullName evidence="1">Uncharacterized protein</fullName>
    </submittedName>
</protein>
<proteinExistence type="predicted"/>
<dbReference type="EMBL" id="AP025628">
    <property type="protein sequence ID" value="BDG60534.1"/>
    <property type="molecule type" value="Genomic_DNA"/>
</dbReference>
<reference evidence="1" key="1">
    <citation type="submission" date="2022-03" db="EMBL/GenBank/DDBJ databases">
        <title>Complete genome sequence of Caldinitratiruptor microaerophilus.</title>
        <authorList>
            <person name="Mukaiyama R."/>
            <person name="Nishiyama T."/>
            <person name="Ueda K."/>
        </authorList>
    </citation>
    <scope>NUCLEOTIDE SEQUENCE</scope>
    <source>
        <strain evidence="1">JCM 16183</strain>
    </source>
</reference>
<dbReference type="RefSeq" id="WP_264844555.1">
    <property type="nucleotide sequence ID" value="NZ_AP025628.1"/>
</dbReference>
<evidence type="ECO:0000313" key="1">
    <source>
        <dbReference type="EMBL" id="BDG60534.1"/>
    </source>
</evidence>
<keyword evidence="2" id="KW-1185">Reference proteome</keyword>
<evidence type="ECO:0000313" key="2">
    <source>
        <dbReference type="Proteomes" id="UP001163687"/>
    </source>
</evidence>
<organism evidence="1 2">
    <name type="scientific">Caldinitratiruptor microaerophilus</name>
    <dbReference type="NCBI Taxonomy" id="671077"/>
    <lineage>
        <taxon>Bacteria</taxon>
        <taxon>Bacillati</taxon>
        <taxon>Bacillota</taxon>
        <taxon>Clostridia</taxon>
        <taxon>Eubacteriales</taxon>
        <taxon>Symbiobacteriaceae</taxon>
        <taxon>Caldinitratiruptor</taxon>
    </lineage>
</organism>